<dbReference type="AlphaFoldDB" id="A0A9Q0N722"/>
<dbReference type="PANTHER" id="PTHR20997">
    <property type="entry name" value="EG:BACR42I17.2 PROTEIN-RELATED"/>
    <property type="match status" value="1"/>
</dbReference>
<dbReference type="Pfam" id="PF07165">
    <property type="entry name" value="DUF1397"/>
    <property type="match status" value="1"/>
</dbReference>
<feature type="chain" id="PRO_5040300139" evidence="1">
    <location>
        <begin position="23"/>
        <end position="323"/>
    </location>
</feature>
<evidence type="ECO:0000256" key="1">
    <source>
        <dbReference type="SAM" id="SignalP"/>
    </source>
</evidence>
<protein>
    <submittedName>
        <fullName evidence="2">27 kDa hemolymph protein</fullName>
    </submittedName>
</protein>
<dbReference type="EMBL" id="WJQU01000002">
    <property type="protein sequence ID" value="KAJ6644216.1"/>
    <property type="molecule type" value="Genomic_DNA"/>
</dbReference>
<dbReference type="OrthoDB" id="6512861at2759"/>
<accession>A0A9Q0N722</accession>
<keyword evidence="3" id="KW-1185">Reference proteome</keyword>
<dbReference type="PANTHER" id="PTHR20997:SF2">
    <property type="entry name" value="EG:BACR42I17.2 PROTEIN-RELATED"/>
    <property type="match status" value="1"/>
</dbReference>
<keyword evidence="1" id="KW-0732">Signal</keyword>
<dbReference type="Proteomes" id="UP001151699">
    <property type="component" value="Chromosome B"/>
</dbReference>
<proteinExistence type="predicted"/>
<dbReference type="InterPro" id="IPR009832">
    <property type="entry name" value="DUF1397"/>
</dbReference>
<organism evidence="2 3">
    <name type="scientific">Pseudolycoriella hygida</name>
    <dbReference type="NCBI Taxonomy" id="35572"/>
    <lineage>
        <taxon>Eukaryota</taxon>
        <taxon>Metazoa</taxon>
        <taxon>Ecdysozoa</taxon>
        <taxon>Arthropoda</taxon>
        <taxon>Hexapoda</taxon>
        <taxon>Insecta</taxon>
        <taxon>Pterygota</taxon>
        <taxon>Neoptera</taxon>
        <taxon>Endopterygota</taxon>
        <taxon>Diptera</taxon>
        <taxon>Nematocera</taxon>
        <taxon>Sciaroidea</taxon>
        <taxon>Sciaridae</taxon>
        <taxon>Pseudolycoriella</taxon>
    </lineage>
</organism>
<sequence length="323" mass="36069">MLRNIVVFGIISLFLSANTVLCNDVDIEKLKSQLPEGIIPQGFNTSSLPTQDDAKKLFKEKCEKASNGTEAFVKAENATEVFKECLMNLIDFEALQKEIDVAQPNGDLDTVFNKYCRKRTTAFDCMKDFTVAVEPCLSEQENSSKQIFVNIFTNLLNFVCHKDGDQIALFIAERGPECFNDKKDAITKCVNATMSGYIPSETPTIDSLPQLIMGEKQCADMNTLQHCIVKELESCEESTPANLVESLFKFVRNETPCANMTATDKNAAIIQRTSWTIVSTALLTLLCSLENCVMTEVESCEKSNTDFLKSAFQFLQAELCDRK</sequence>
<feature type="signal peptide" evidence="1">
    <location>
        <begin position="1"/>
        <end position="22"/>
    </location>
</feature>
<feature type="non-terminal residue" evidence="2">
    <location>
        <position position="323"/>
    </location>
</feature>
<name>A0A9Q0N722_9DIPT</name>
<evidence type="ECO:0000313" key="3">
    <source>
        <dbReference type="Proteomes" id="UP001151699"/>
    </source>
</evidence>
<gene>
    <name evidence="2" type="primary">P27K_1</name>
    <name evidence="2" type="ORF">Bhyg_09183</name>
</gene>
<evidence type="ECO:0000313" key="2">
    <source>
        <dbReference type="EMBL" id="KAJ6644216.1"/>
    </source>
</evidence>
<comment type="caution">
    <text evidence="2">The sequence shown here is derived from an EMBL/GenBank/DDBJ whole genome shotgun (WGS) entry which is preliminary data.</text>
</comment>
<reference evidence="2" key="1">
    <citation type="submission" date="2022-07" db="EMBL/GenBank/DDBJ databases">
        <authorList>
            <person name="Trinca V."/>
            <person name="Uliana J.V.C."/>
            <person name="Torres T.T."/>
            <person name="Ward R.J."/>
            <person name="Monesi N."/>
        </authorList>
    </citation>
    <scope>NUCLEOTIDE SEQUENCE</scope>
    <source>
        <strain evidence="2">HSMRA1968</strain>
        <tissue evidence="2">Whole embryos</tissue>
    </source>
</reference>